<feature type="compositionally biased region" description="Basic and acidic residues" evidence="3">
    <location>
        <begin position="187"/>
        <end position="200"/>
    </location>
</feature>
<evidence type="ECO:0000256" key="2">
    <source>
        <dbReference type="ARBA" id="ARBA00023203"/>
    </source>
</evidence>
<dbReference type="PANTHER" id="PTHR11915">
    <property type="entry name" value="SPECTRIN/FILAMIN RELATED CYTOSKELETAL PROTEIN"/>
    <property type="match status" value="1"/>
</dbReference>
<dbReference type="SMART" id="SM00150">
    <property type="entry name" value="SPEC"/>
    <property type="match status" value="2"/>
</dbReference>
<feature type="compositionally biased region" description="Polar residues" evidence="3">
    <location>
        <begin position="211"/>
        <end position="221"/>
    </location>
</feature>
<evidence type="ECO:0008006" key="6">
    <source>
        <dbReference type="Google" id="ProtNLM"/>
    </source>
</evidence>
<reference evidence="4" key="1">
    <citation type="submission" date="2023-05" db="EMBL/GenBank/DDBJ databases">
        <authorList>
            <person name="Stuckert A."/>
        </authorList>
    </citation>
    <scope>NUCLEOTIDE SEQUENCE</scope>
</reference>
<dbReference type="InterPro" id="IPR002017">
    <property type="entry name" value="Spectrin_repeat"/>
</dbReference>
<comment type="caution">
    <text evidence="4">The sequence shown here is derived from an EMBL/GenBank/DDBJ whole genome shotgun (WGS) entry which is preliminary data.</text>
</comment>
<organism evidence="4 5">
    <name type="scientific">Staurois parvus</name>
    <dbReference type="NCBI Taxonomy" id="386267"/>
    <lineage>
        <taxon>Eukaryota</taxon>
        <taxon>Metazoa</taxon>
        <taxon>Chordata</taxon>
        <taxon>Craniata</taxon>
        <taxon>Vertebrata</taxon>
        <taxon>Euteleostomi</taxon>
        <taxon>Amphibia</taxon>
        <taxon>Batrachia</taxon>
        <taxon>Anura</taxon>
        <taxon>Neobatrachia</taxon>
        <taxon>Ranoidea</taxon>
        <taxon>Ranidae</taxon>
        <taxon>Staurois</taxon>
    </lineage>
</organism>
<dbReference type="InterPro" id="IPR018159">
    <property type="entry name" value="Spectrin/alpha-actinin"/>
</dbReference>
<keyword evidence="2" id="KW-0009">Actin-binding</keyword>
<dbReference type="Gene3D" id="1.20.58.60">
    <property type="match status" value="2"/>
</dbReference>
<evidence type="ECO:0000256" key="3">
    <source>
        <dbReference type="SAM" id="MobiDB-lite"/>
    </source>
</evidence>
<evidence type="ECO:0000313" key="5">
    <source>
        <dbReference type="Proteomes" id="UP001162483"/>
    </source>
</evidence>
<dbReference type="CDD" id="cd00176">
    <property type="entry name" value="SPEC"/>
    <property type="match status" value="1"/>
</dbReference>
<dbReference type="SUPFAM" id="SSF46966">
    <property type="entry name" value="Spectrin repeat"/>
    <property type="match status" value="1"/>
</dbReference>
<dbReference type="Proteomes" id="UP001162483">
    <property type="component" value="Unassembled WGS sequence"/>
</dbReference>
<dbReference type="InterPro" id="IPR011993">
    <property type="entry name" value="PH-like_dom_sf"/>
</dbReference>
<name>A0ABN9BV83_9NEOB</name>
<feature type="region of interest" description="Disordered" evidence="3">
    <location>
        <begin position="187"/>
        <end position="243"/>
    </location>
</feature>
<evidence type="ECO:0000256" key="1">
    <source>
        <dbReference type="ARBA" id="ARBA00022737"/>
    </source>
</evidence>
<gene>
    <name evidence="4" type="ORF">SPARVUS_LOCUS3771312</name>
</gene>
<proteinExistence type="predicted"/>
<evidence type="ECO:0000313" key="4">
    <source>
        <dbReference type="EMBL" id="CAI9551620.1"/>
    </source>
</evidence>
<sequence>MHALLISEELANDVAGAELLIKRHEEYKREIDKHWVKYEDLQRTGNNFLEKRHFMAVEIGEKVKELSELMDLVSETWKRRKEIYEENLEIQLLFRDIEQADGWLNSREPYLLDKYYGDSVAHVEELLKKQEDFEKMLMAQGEKFEMLKKITKREQNLHRGHIDLQEKEQKKTEPFFRVPSLKRKTSERRLFPPKQFDRGSTKRSSLEPPSFLQSKPTNITGTFPKIFDSNVNKPETAKEPETVTSTNLLDLKIPSLDTTVLISSQSPAITPQQPSTPAHTYQFSKIPVTETILDSAPFFSLEDTSHQPQGESQIKSTTVPTKYSVNAAPSSKIVHSTDLKVAPLIELGDVLSNTPVLPTPAPKITSVSISEVKAQPPTELKLDFPNVPSKTPDWSPKSPLTPTFERTVNGFLEAKQKFLPGGKTNPVTSWNSYYITLRDQTMSFYYAKKDESKNETAIPSVSMVDAICEKIKDSPDKV</sequence>
<feature type="non-terminal residue" evidence="4">
    <location>
        <position position="478"/>
    </location>
</feature>
<keyword evidence="5" id="KW-1185">Reference proteome</keyword>
<dbReference type="SUPFAM" id="SSF50729">
    <property type="entry name" value="PH domain-like"/>
    <property type="match status" value="1"/>
</dbReference>
<dbReference type="Pfam" id="PF00435">
    <property type="entry name" value="Spectrin"/>
    <property type="match status" value="2"/>
</dbReference>
<accession>A0ABN9BV83</accession>
<dbReference type="Gene3D" id="2.30.29.30">
    <property type="entry name" value="Pleckstrin-homology domain (PH domain)/Phosphotyrosine-binding domain (PTB)"/>
    <property type="match status" value="1"/>
</dbReference>
<dbReference type="EMBL" id="CATNWA010006207">
    <property type="protein sequence ID" value="CAI9551620.1"/>
    <property type="molecule type" value="Genomic_DNA"/>
</dbReference>
<keyword evidence="1" id="KW-0677">Repeat</keyword>
<protein>
    <recommendedName>
        <fullName evidence="6">PH domain-containing protein</fullName>
    </recommendedName>
</protein>